<sequence>MSEKETKKKVMSQKDYLKRYLSGGKKKKEKIKIQKRVQIIDDNIDCVENDYETSIGFDPVDEFAPQIVGIIDERPEDVKTLDTYKNKNRWKRVGGDSDIEEDSTKIDIDQVKNYVQKINKSTLNDLIKEKNEESIENDMPIRRDRKTGKKRDLKKEREEEKKKEEILNEHKAKYAIWGKGVKQVKDAQEKYESDLHEMQKPLARYADDQDLDDLLKSKIRDGDPMLEYISKNKGSGEDSPDGVRHGNS</sequence>
<comment type="similarity">
    <text evidence="1">Belongs to the CWC26 family.</text>
</comment>
<evidence type="ECO:0000313" key="4">
    <source>
        <dbReference type="EMBL" id="MBW15412.1"/>
    </source>
</evidence>
<dbReference type="AlphaFoldDB" id="A0A2H8TP51"/>
<evidence type="ECO:0000256" key="3">
    <source>
        <dbReference type="SAM" id="MobiDB-lite"/>
    </source>
</evidence>
<feature type="compositionally biased region" description="Basic and acidic residues" evidence="3">
    <location>
        <begin position="153"/>
        <end position="164"/>
    </location>
</feature>
<evidence type="ECO:0000256" key="2">
    <source>
        <dbReference type="ARBA" id="ARBA00014454"/>
    </source>
</evidence>
<dbReference type="InterPro" id="IPR018609">
    <property type="entry name" value="Bud13"/>
</dbReference>
<name>A0A2H8TP51_9HEMI</name>
<dbReference type="OrthoDB" id="6022at2759"/>
<organism evidence="4">
    <name type="scientific">Melanaphis sacchari</name>
    <dbReference type="NCBI Taxonomy" id="742174"/>
    <lineage>
        <taxon>Eukaryota</taxon>
        <taxon>Metazoa</taxon>
        <taxon>Ecdysozoa</taxon>
        <taxon>Arthropoda</taxon>
        <taxon>Hexapoda</taxon>
        <taxon>Insecta</taxon>
        <taxon>Pterygota</taxon>
        <taxon>Neoptera</taxon>
        <taxon>Paraneoptera</taxon>
        <taxon>Hemiptera</taxon>
        <taxon>Sternorrhyncha</taxon>
        <taxon>Aphidomorpha</taxon>
        <taxon>Aphidoidea</taxon>
        <taxon>Aphididae</taxon>
        <taxon>Aphidini</taxon>
        <taxon>Melanaphis</taxon>
    </lineage>
</organism>
<dbReference type="GO" id="GO:0003723">
    <property type="term" value="F:RNA binding"/>
    <property type="evidence" value="ECO:0007669"/>
    <property type="project" value="TreeGrafter"/>
</dbReference>
<dbReference type="PANTHER" id="PTHR31809">
    <property type="entry name" value="BUD13 HOMOLOG"/>
    <property type="match status" value="1"/>
</dbReference>
<dbReference type="EMBL" id="GFXV01003607">
    <property type="protein sequence ID" value="MBW15412.1"/>
    <property type="molecule type" value="Transcribed_RNA"/>
</dbReference>
<evidence type="ECO:0000256" key="1">
    <source>
        <dbReference type="ARBA" id="ARBA00011069"/>
    </source>
</evidence>
<dbReference type="GO" id="GO:0070274">
    <property type="term" value="C:RES complex"/>
    <property type="evidence" value="ECO:0007669"/>
    <property type="project" value="TreeGrafter"/>
</dbReference>
<dbReference type="Pfam" id="PF09736">
    <property type="entry name" value="Bud13"/>
    <property type="match status" value="1"/>
</dbReference>
<feature type="region of interest" description="Disordered" evidence="3">
    <location>
        <begin position="222"/>
        <end position="248"/>
    </location>
</feature>
<gene>
    <name evidence="4" type="primary">BUD13_0</name>
</gene>
<dbReference type="PANTHER" id="PTHR31809:SF0">
    <property type="entry name" value="BUD13 HOMOLOG"/>
    <property type="match status" value="1"/>
</dbReference>
<accession>A0A2H8TP51</accession>
<feature type="region of interest" description="Disordered" evidence="3">
    <location>
        <begin position="137"/>
        <end position="164"/>
    </location>
</feature>
<proteinExistence type="inferred from homology"/>
<protein>
    <recommendedName>
        <fullName evidence="2">BUD13 homolog</fullName>
    </recommendedName>
</protein>
<feature type="compositionally biased region" description="Basic residues" evidence="3">
    <location>
        <begin position="143"/>
        <end position="152"/>
    </location>
</feature>
<dbReference type="GO" id="GO:0005684">
    <property type="term" value="C:U2-type spliceosomal complex"/>
    <property type="evidence" value="ECO:0007669"/>
    <property type="project" value="TreeGrafter"/>
</dbReference>
<dbReference type="InterPro" id="IPR051112">
    <property type="entry name" value="CWC26_splicing_factor"/>
</dbReference>
<dbReference type="GO" id="GO:0000398">
    <property type="term" value="P:mRNA splicing, via spliceosome"/>
    <property type="evidence" value="ECO:0007669"/>
    <property type="project" value="TreeGrafter"/>
</dbReference>
<reference evidence="4" key="1">
    <citation type="submission" date="2017-10" db="EMBL/GenBank/DDBJ databases">
        <title>Transcriptome Assembly of Sugarcane Aphid Adults.</title>
        <authorList>
            <person name="Scully E.D."/>
            <person name="Palmer N.A."/>
            <person name="Geib S.M."/>
            <person name="Sarath G."/>
            <person name="Sattler S.E."/>
        </authorList>
    </citation>
    <scope>NUCLEOTIDE SEQUENCE</scope>
    <source>
        <tissue evidence="4">Whole body</tissue>
    </source>
</reference>